<name>A0ACC1XP64_MELAZ</name>
<reference evidence="1 2" key="1">
    <citation type="journal article" date="2023" name="Science">
        <title>Complex scaffold remodeling in plant triterpene biosynthesis.</title>
        <authorList>
            <person name="De La Pena R."/>
            <person name="Hodgson H."/>
            <person name="Liu J.C."/>
            <person name="Stephenson M.J."/>
            <person name="Martin A.C."/>
            <person name="Owen C."/>
            <person name="Harkess A."/>
            <person name="Leebens-Mack J."/>
            <person name="Jimenez L.E."/>
            <person name="Osbourn A."/>
            <person name="Sattely E.S."/>
        </authorList>
    </citation>
    <scope>NUCLEOTIDE SEQUENCE [LARGE SCALE GENOMIC DNA]</scope>
    <source>
        <strain evidence="2">cv. JPN11</strain>
        <tissue evidence="1">Leaf</tissue>
    </source>
</reference>
<comment type="caution">
    <text evidence="1">The sequence shown here is derived from an EMBL/GenBank/DDBJ whole genome shotgun (WGS) entry which is preliminary data.</text>
</comment>
<dbReference type="Proteomes" id="UP001164539">
    <property type="component" value="Chromosome 8"/>
</dbReference>
<sequence>MDLVNRFKAWFLPTFIQRFHPTTTTTTTTTTTNTPAPVVPNDHNPQPPVLIADDRRNIIDWSMIMIGFCFPSAVEIALQSLQTKSELPPLFHLLCLAIIFSFTFLFLSKFMNSKFPVIARVLEGLGVLFAVTAIFVAITIPLPLSLKCVTWTLYAIFLIALIVCIYNQ</sequence>
<gene>
    <name evidence="1" type="ORF">OWV82_015391</name>
</gene>
<organism evidence="1 2">
    <name type="scientific">Melia azedarach</name>
    <name type="common">Chinaberry tree</name>
    <dbReference type="NCBI Taxonomy" id="155640"/>
    <lineage>
        <taxon>Eukaryota</taxon>
        <taxon>Viridiplantae</taxon>
        <taxon>Streptophyta</taxon>
        <taxon>Embryophyta</taxon>
        <taxon>Tracheophyta</taxon>
        <taxon>Spermatophyta</taxon>
        <taxon>Magnoliopsida</taxon>
        <taxon>eudicotyledons</taxon>
        <taxon>Gunneridae</taxon>
        <taxon>Pentapetalae</taxon>
        <taxon>rosids</taxon>
        <taxon>malvids</taxon>
        <taxon>Sapindales</taxon>
        <taxon>Meliaceae</taxon>
        <taxon>Melia</taxon>
    </lineage>
</organism>
<keyword evidence="2" id="KW-1185">Reference proteome</keyword>
<accession>A0ACC1XP64</accession>
<evidence type="ECO:0000313" key="1">
    <source>
        <dbReference type="EMBL" id="KAJ4713274.1"/>
    </source>
</evidence>
<proteinExistence type="predicted"/>
<evidence type="ECO:0000313" key="2">
    <source>
        <dbReference type="Proteomes" id="UP001164539"/>
    </source>
</evidence>
<protein>
    <submittedName>
        <fullName evidence="1">GTPase IMAP family member 1</fullName>
    </submittedName>
</protein>
<dbReference type="EMBL" id="CM051401">
    <property type="protein sequence ID" value="KAJ4713274.1"/>
    <property type="molecule type" value="Genomic_DNA"/>
</dbReference>